<dbReference type="Gene3D" id="3.20.20.140">
    <property type="entry name" value="Metal-dependent hydrolases"/>
    <property type="match status" value="1"/>
</dbReference>
<evidence type="ECO:0000313" key="4">
    <source>
        <dbReference type="Proteomes" id="UP000224130"/>
    </source>
</evidence>
<keyword evidence="4" id="KW-1185">Reference proteome</keyword>
<dbReference type="PANTHER" id="PTHR32027">
    <property type="entry name" value="CYTOSINE DEAMINASE"/>
    <property type="match status" value="1"/>
</dbReference>
<name>A0A2A9ES89_9MICO</name>
<dbReference type="GO" id="GO:0016814">
    <property type="term" value="F:hydrolase activity, acting on carbon-nitrogen (but not peptide) bonds, in cyclic amidines"/>
    <property type="evidence" value="ECO:0007669"/>
    <property type="project" value="TreeGrafter"/>
</dbReference>
<dbReference type="RefSeq" id="WP_245852075.1">
    <property type="nucleotide sequence ID" value="NZ_PDJJ01000001.1"/>
</dbReference>
<comment type="caution">
    <text evidence="3">The sequence shown here is derived from an EMBL/GenBank/DDBJ whole genome shotgun (WGS) entry which is preliminary data.</text>
</comment>
<proteinExistence type="predicted"/>
<dbReference type="InterPro" id="IPR011059">
    <property type="entry name" value="Metal-dep_hydrolase_composite"/>
</dbReference>
<evidence type="ECO:0000259" key="2">
    <source>
        <dbReference type="Pfam" id="PF07969"/>
    </source>
</evidence>
<feature type="region of interest" description="Disordered" evidence="1">
    <location>
        <begin position="1"/>
        <end position="21"/>
    </location>
</feature>
<dbReference type="AlphaFoldDB" id="A0A2A9ES89"/>
<gene>
    <name evidence="3" type="ORF">ATJ88_0522</name>
</gene>
<evidence type="ECO:0000256" key="1">
    <source>
        <dbReference type="SAM" id="MobiDB-lite"/>
    </source>
</evidence>
<dbReference type="InterPro" id="IPR052349">
    <property type="entry name" value="Metallo-hydrolase_Enzymes"/>
</dbReference>
<dbReference type="SUPFAM" id="SSF51556">
    <property type="entry name" value="Metallo-dependent hydrolases"/>
    <property type="match status" value="1"/>
</dbReference>
<evidence type="ECO:0000313" key="3">
    <source>
        <dbReference type="EMBL" id="PFG41874.1"/>
    </source>
</evidence>
<dbReference type="Gene3D" id="2.30.40.10">
    <property type="entry name" value="Urease, subunit C, domain 1"/>
    <property type="match status" value="1"/>
</dbReference>
<dbReference type="PANTHER" id="PTHR32027:SF9">
    <property type="entry name" value="BLL3847 PROTEIN"/>
    <property type="match status" value="1"/>
</dbReference>
<dbReference type="EMBL" id="PDJJ01000001">
    <property type="protein sequence ID" value="PFG41874.1"/>
    <property type="molecule type" value="Genomic_DNA"/>
</dbReference>
<sequence length="457" mass="47145">MQDVAQHHRFHVGSADGTTLPTGARVAALTGVRTPDGTPVDVEISAGTVTAVVPAGTDTRPDGDGLRLDATGWRVLPAACEPHAHLDKTHTASRVPAGTGLDLVGAVTSWREIARDVDGPDVAARARRAVERYAVRGTTTIRTHVDAPAEGDPLRLLDPLLALRDEVAGSVALQVCLLGGSHTSDDVYLEAARRGVDVLGGCPHLSPDPAAEISRVLDLAERTGLPVDLHADEQTALPPHGQLLDVADLAQQVLARGLQQRVTASHVVRLGSLPPDRLGPVVDLLARAGLGVVTLPITNLYLQGRDSTHLVPRGLTAVRALLDAGVPVAAGADNVRDPFNPAGTCDPFETTSLLMTVAHLGADEALAAVTSGARAVLGLPAAGPVAGHRADLLLVPDVPLGDVLAGGETARVVITGGRVVADTRVTRALALTGTAPTAPAHDPWLTESVPTIHEVTP</sequence>
<organism evidence="3 4">
    <name type="scientific">Isoptericola jiangsuensis</name>
    <dbReference type="NCBI Taxonomy" id="548579"/>
    <lineage>
        <taxon>Bacteria</taxon>
        <taxon>Bacillati</taxon>
        <taxon>Actinomycetota</taxon>
        <taxon>Actinomycetes</taxon>
        <taxon>Micrococcales</taxon>
        <taxon>Promicromonosporaceae</taxon>
        <taxon>Isoptericola</taxon>
    </lineage>
</organism>
<dbReference type="Pfam" id="PF07969">
    <property type="entry name" value="Amidohydro_3"/>
    <property type="match status" value="1"/>
</dbReference>
<dbReference type="InterPro" id="IPR032466">
    <property type="entry name" value="Metal_Hydrolase"/>
</dbReference>
<feature type="domain" description="Amidohydrolase 3" evidence="2">
    <location>
        <begin position="118"/>
        <end position="420"/>
    </location>
</feature>
<reference evidence="3 4" key="1">
    <citation type="submission" date="2017-10" db="EMBL/GenBank/DDBJ databases">
        <title>Sequencing the genomes of 1000 actinobacteria strains.</title>
        <authorList>
            <person name="Klenk H.-P."/>
        </authorList>
    </citation>
    <scope>NUCLEOTIDE SEQUENCE [LARGE SCALE GENOMIC DNA]</scope>
    <source>
        <strain evidence="3 4">DSM 21863</strain>
    </source>
</reference>
<dbReference type="Proteomes" id="UP000224130">
    <property type="component" value="Unassembled WGS sequence"/>
</dbReference>
<accession>A0A2A9ES89</accession>
<dbReference type="InterPro" id="IPR013108">
    <property type="entry name" value="Amidohydro_3"/>
</dbReference>
<protein>
    <submittedName>
        <fullName evidence="3">Cytosine deaminase</fullName>
    </submittedName>
</protein>